<evidence type="ECO:0000256" key="4">
    <source>
        <dbReference type="ARBA" id="ARBA00022989"/>
    </source>
</evidence>
<feature type="transmembrane region" description="Helical" evidence="7">
    <location>
        <begin position="342"/>
        <end position="362"/>
    </location>
</feature>
<protein>
    <submittedName>
        <fullName evidence="9">RND superfamily putative drug exporter</fullName>
    </submittedName>
</protein>
<dbReference type="InterPro" id="IPR001036">
    <property type="entry name" value="Acrflvin-R"/>
</dbReference>
<dbReference type="PANTHER" id="PTHR33406:SF13">
    <property type="entry name" value="MEMBRANE PROTEIN YDFJ"/>
    <property type="match status" value="1"/>
</dbReference>
<dbReference type="PROSITE" id="PS50156">
    <property type="entry name" value="SSD"/>
    <property type="match status" value="1"/>
</dbReference>
<dbReference type="GO" id="GO:0022857">
    <property type="term" value="F:transmembrane transporter activity"/>
    <property type="evidence" value="ECO:0007669"/>
    <property type="project" value="InterPro"/>
</dbReference>
<dbReference type="RefSeq" id="WP_098484824.1">
    <property type="nucleotide sequence ID" value="NZ_PDJI01000004.1"/>
</dbReference>
<dbReference type="InterPro" id="IPR004869">
    <property type="entry name" value="MMPL_dom"/>
</dbReference>
<evidence type="ECO:0000256" key="3">
    <source>
        <dbReference type="ARBA" id="ARBA00022692"/>
    </source>
</evidence>
<feature type="transmembrane region" description="Helical" evidence="7">
    <location>
        <begin position="767"/>
        <end position="789"/>
    </location>
</feature>
<keyword evidence="10" id="KW-1185">Reference proteome</keyword>
<dbReference type="InterPro" id="IPR000731">
    <property type="entry name" value="SSD"/>
</dbReference>
<feature type="compositionally biased region" description="Basic and acidic residues" evidence="6">
    <location>
        <begin position="189"/>
        <end position="198"/>
    </location>
</feature>
<evidence type="ECO:0000259" key="8">
    <source>
        <dbReference type="PROSITE" id="PS50156"/>
    </source>
</evidence>
<comment type="caution">
    <text evidence="9">The sequence shown here is derived from an EMBL/GenBank/DDBJ whole genome shotgun (WGS) entry which is preliminary data.</text>
</comment>
<accession>A0A2A9ERY6</accession>
<feature type="transmembrane region" description="Helical" evidence="7">
    <location>
        <begin position="655"/>
        <end position="676"/>
    </location>
</feature>
<feature type="transmembrane region" description="Helical" evidence="7">
    <location>
        <begin position="463"/>
        <end position="490"/>
    </location>
</feature>
<evidence type="ECO:0000256" key="1">
    <source>
        <dbReference type="ARBA" id="ARBA00004651"/>
    </source>
</evidence>
<dbReference type="InterPro" id="IPR050545">
    <property type="entry name" value="Mycobact_MmpL"/>
</dbReference>
<dbReference type="GO" id="GO:0005886">
    <property type="term" value="C:plasma membrane"/>
    <property type="evidence" value="ECO:0007669"/>
    <property type="project" value="UniProtKB-SubCell"/>
</dbReference>
<feature type="transmembrane region" description="Helical" evidence="7">
    <location>
        <begin position="696"/>
        <end position="719"/>
    </location>
</feature>
<dbReference type="OrthoDB" id="7051771at2"/>
<dbReference type="PRINTS" id="PR00702">
    <property type="entry name" value="ACRIFLAVINRP"/>
</dbReference>
<proteinExistence type="predicted"/>
<reference evidence="9 10" key="1">
    <citation type="submission" date="2017-10" db="EMBL/GenBank/DDBJ databases">
        <title>Sequencing the genomes of 1000 actinobacteria strains.</title>
        <authorList>
            <person name="Klenk H.-P."/>
        </authorList>
    </citation>
    <scope>NUCLEOTIDE SEQUENCE [LARGE SCALE GENOMIC DNA]</scope>
    <source>
        <strain evidence="9 10">DSM 21838</strain>
    </source>
</reference>
<dbReference type="PANTHER" id="PTHR33406">
    <property type="entry name" value="MEMBRANE PROTEIN MJ1562-RELATED"/>
    <property type="match status" value="1"/>
</dbReference>
<feature type="domain" description="SSD" evidence="8">
    <location>
        <begin position="308"/>
        <end position="440"/>
    </location>
</feature>
<gene>
    <name evidence="9" type="ORF">ATJ97_3550</name>
</gene>
<dbReference type="Proteomes" id="UP000222106">
    <property type="component" value="Unassembled WGS sequence"/>
</dbReference>
<keyword evidence="2" id="KW-1003">Cell membrane</keyword>
<dbReference type="SUPFAM" id="SSF82866">
    <property type="entry name" value="Multidrug efflux transporter AcrB transmembrane domain"/>
    <property type="match status" value="2"/>
</dbReference>
<comment type="subcellular location">
    <subcellularLocation>
        <location evidence="1">Cell membrane</location>
        <topology evidence="1">Multi-pass membrane protein</topology>
    </subcellularLocation>
</comment>
<feature type="transmembrane region" description="Helical" evidence="7">
    <location>
        <begin position="740"/>
        <end position="761"/>
    </location>
</feature>
<dbReference type="Pfam" id="PF03176">
    <property type="entry name" value="MMPL"/>
    <property type="match status" value="2"/>
</dbReference>
<dbReference type="Gene3D" id="1.20.1640.10">
    <property type="entry name" value="Multidrug efflux transporter AcrB transmembrane domain"/>
    <property type="match status" value="2"/>
</dbReference>
<evidence type="ECO:0000256" key="2">
    <source>
        <dbReference type="ARBA" id="ARBA00022475"/>
    </source>
</evidence>
<feature type="transmembrane region" description="Helical" evidence="7">
    <location>
        <begin position="629"/>
        <end position="648"/>
    </location>
</feature>
<organism evidence="9 10">
    <name type="scientific">Georgenia soli</name>
    <dbReference type="NCBI Taxonomy" id="638953"/>
    <lineage>
        <taxon>Bacteria</taxon>
        <taxon>Bacillati</taxon>
        <taxon>Actinomycetota</taxon>
        <taxon>Actinomycetes</taxon>
        <taxon>Micrococcales</taxon>
        <taxon>Bogoriellaceae</taxon>
        <taxon>Georgenia</taxon>
    </lineage>
</organism>
<evidence type="ECO:0000313" key="9">
    <source>
        <dbReference type="EMBL" id="PFG41005.1"/>
    </source>
</evidence>
<dbReference type="EMBL" id="PDJI01000004">
    <property type="protein sequence ID" value="PFG41005.1"/>
    <property type="molecule type" value="Genomic_DNA"/>
</dbReference>
<keyword evidence="4 7" id="KW-1133">Transmembrane helix</keyword>
<evidence type="ECO:0000256" key="5">
    <source>
        <dbReference type="ARBA" id="ARBA00023136"/>
    </source>
</evidence>
<feature type="transmembrane region" description="Helical" evidence="7">
    <location>
        <begin position="291"/>
        <end position="311"/>
    </location>
</feature>
<name>A0A2A9ERY6_9MICO</name>
<evidence type="ECO:0000256" key="6">
    <source>
        <dbReference type="SAM" id="MobiDB-lite"/>
    </source>
</evidence>
<feature type="transmembrane region" description="Helical" evidence="7">
    <location>
        <begin position="418"/>
        <end position="442"/>
    </location>
</feature>
<feature type="transmembrane region" description="Helical" evidence="7">
    <location>
        <begin position="389"/>
        <end position="412"/>
    </location>
</feature>
<keyword evidence="5 7" id="KW-0472">Membrane</keyword>
<sequence length="841" mass="87548">MAELLYRLGRFAARRAWLVVSAWLVVLVAVGAAFATFGGTLSTAITIPGTPTAEVTDRLQAEFPDAAGGTGTVVLHTADGSPFTDAQRDALTGVFAEVSDVEGVSTVVDPFAVTAQLADQEKQIADGRAQIAAGREQIDAGRQQLEGARAQLDAGQAELDAARSQAETAGMLAQAQPQLDAQQAQLDAGRTELEKQSAELEAQSEELEAGSTKLELGAEQLAMAGGIRTVSEDGSAATVTVQFTDPTYEVPTETKQGVEAAFEDNPVDGVDVDYSAEITQSIDSIAGAAELIGLGVAVVVLIVMLGTLVAAGLPILSALIGVGVGALGALALSGTIEMLSVTPVLGLMLGLAVGIDYSLFILNRHRRQLREGMELHESIGLATGTSGNAVVFAGLTVLIALLALNVTGIGFLGLMGTVAAACVAIAVLVAVTLMPALLRLVGHRVLPRRLRGRTVRPHERKPARAMSTGAAVLSIVTGVAALVVVALPALDMRLGLPDGSSEPQDSTQYRAYSVIEDKFGAGQNGPLLVVAELPAGTEEADVQAIQVAVGRQIMGLDDVVAVAPVGTSEDLALAAFQVVPAEGPSTESTEQLVHELRDLRVDGEPDVDLAVAGAASGNIDISEKLSNALPAYLGLVIGLSLIILVLVFRSILVPVIATGGFILSVFAAFGGVTAIYQWGWLGEVFGVHTPGPVLNFLPTILIGVLFGLAMDYQLFLVSGMREAYVHGTPAREAVIEGRRAGRAVVTAAAIIMISVFGGFMFSHMAMIRPIGFGLAFGVLVDAFLVRMLLVPALMHLAGDKAWWLPRWLDRLLPNVDVEGAALERRHHHEPEIEPAGSAVGS</sequence>
<dbReference type="AlphaFoldDB" id="A0A2A9ERY6"/>
<keyword evidence="3 7" id="KW-0812">Transmembrane</keyword>
<evidence type="ECO:0000313" key="10">
    <source>
        <dbReference type="Proteomes" id="UP000222106"/>
    </source>
</evidence>
<feature type="compositionally biased region" description="Low complexity" evidence="6">
    <location>
        <begin position="172"/>
        <end position="188"/>
    </location>
</feature>
<evidence type="ECO:0000256" key="7">
    <source>
        <dbReference type="SAM" id="Phobius"/>
    </source>
</evidence>
<feature type="transmembrane region" description="Helical" evidence="7">
    <location>
        <begin position="318"/>
        <end position="336"/>
    </location>
</feature>
<feature type="region of interest" description="Disordered" evidence="6">
    <location>
        <begin position="168"/>
        <end position="206"/>
    </location>
</feature>